<protein>
    <submittedName>
        <fullName evidence="2">Uncharacterized protein</fullName>
    </submittedName>
</protein>
<accession>A0A1G2S6Z6</accession>
<feature type="chain" id="PRO_5009584359" evidence="1">
    <location>
        <begin position="25"/>
        <end position="316"/>
    </location>
</feature>
<keyword evidence="1" id="KW-0732">Signal</keyword>
<feature type="signal peptide" evidence="1">
    <location>
        <begin position="1"/>
        <end position="24"/>
    </location>
</feature>
<evidence type="ECO:0000313" key="2">
    <source>
        <dbReference type="EMBL" id="OHA80883.1"/>
    </source>
</evidence>
<gene>
    <name evidence="2" type="ORF">A2675_02210</name>
</gene>
<dbReference type="EMBL" id="MHUS01000016">
    <property type="protein sequence ID" value="OHA80883.1"/>
    <property type="molecule type" value="Genomic_DNA"/>
</dbReference>
<reference evidence="2 3" key="1">
    <citation type="journal article" date="2016" name="Nat. Commun.">
        <title>Thousands of microbial genomes shed light on interconnected biogeochemical processes in an aquifer system.</title>
        <authorList>
            <person name="Anantharaman K."/>
            <person name="Brown C.T."/>
            <person name="Hug L.A."/>
            <person name="Sharon I."/>
            <person name="Castelle C.J."/>
            <person name="Probst A.J."/>
            <person name="Thomas B.C."/>
            <person name="Singh A."/>
            <person name="Wilkins M.J."/>
            <person name="Karaoz U."/>
            <person name="Brodie E.L."/>
            <person name="Williams K.H."/>
            <person name="Hubbard S.S."/>
            <person name="Banfield J.F."/>
        </authorList>
    </citation>
    <scope>NUCLEOTIDE SEQUENCE [LARGE SCALE GENOMIC DNA]</scope>
</reference>
<evidence type="ECO:0000313" key="3">
    <source>
        <dbReference type="Proteomes" id="UP000176997"/>
    </source>
</evidence>
<comment type="caution">
    <text evidence="2">The sequence shown here is derived from an EMBL/GenBank/DDBJ whole genome shotgun (WGS) entry which is preliminary data.</text>
</comment>
<dbReference type="Proteomes" id="UP000176997">
    <property type="component" value="Unassembled WGS sequence"/>
</dbReference>
<dbReference type="AlphaFoldDB" id="A0A1G2S6Z6"/>
<sequence length="316" mass="33091">MNVTKMVIAACAAFLMLVGANTWAGDLLKPYVLASSGPGDVAKVTDEVKAKLTGAGFEVVGSYSPFEGSNILVVTNDELKKAAASSKRGGYLAGMRVTVTKQYGNGKGAAFNPADAQIQVAFTNPVYWAAAYRVSADVSAVKSKLAATLGAKEEYGSFYGFKDGISADALKGYHYTVMMEYFDDPSDLGEHDSHEEAVKAVEAGLAAHAGGTSQVYRIDIPGTDETVFGVAMTNGCSGDETTMKAVDMGPVHNTGYAPYEILVTGKNVEALYARFRIAIAYLGLPMMANPTGGTFMNIMCAPGAIEGAMLSVTGQD</sequence>
<evidence type="ECO:0000256" key="1">
    <source>
        <dbReference type="SAM" id="SignalP"/>
    </source>
</evidence>
<name>A0A1G2S6Z6_9BACT</name>
<proteinExistence type="predicted"/>
<dbReference type="STRING" id="1802723.A2675_02210"/>
<organism evidence="2 3">
    <name type="scientific">Candidatus Yonathbacteria bacterium RIFCSPHIGHO2_01_FULL_51_10</name>
    <dbReference type="NCBI Taxonomy" id="1802723"/>
    <lineage>
        <taxon>Bacteria</taxon>
        <taxon>Candidatus Yonathiibacteriota</taxon>
    </lineage>
</organism>